<name>A0ABV6S4Z0_9SPHN</name>
<dbReference type="RefSeq" id="WP_267220232.1">
    <property type="nucleotide sequence ID" value="NZ_JAPCWC010000006.1"/>
</dbReference>
<dbReference type="SUPFAM" id="SSF52540">
    <property type="entry name" value="P-loop containing nucleoside triphosphate hydrolases"/>
    <property type="match status" value="1"/>
</dbReference>
<gene>
    <name evidence="1" type="ORF">ACFFF8_04715</name>
</gene>
<dbReference type="PANTHER" id="PTHR11669:SF8">
    <property type="entry name" value="DNA POLYMERASE III SUBUNIT DELTA"/>
    <property type="match status" value="1"/>
</dbReference>
<comment type="caution">
    <text evidence="1">The sequence shown here is derived from an EMBL/GenBank/DDBJ whole genome shotgun (WGS) entry which is preliminary data.</text>
</comment>
<dbReference type="EMBL" id="JBHLTM010000016">
    <property type="protein sequence ID" value="MFC0683889.1"/>
    <property type="molecule type" value="Genomic_DNA"/>
</dbReference>
<dbReference type="Proteomes" id="UP001589858">
    <property type="component" value="Unassembled WGS sequence"/>
</dbReference>
<dbReference type="InterPro" id="IPR027417">
    <property type="entry name" value="P-loop_NTPase"/>
</dbReference>
<evidence type="ECO:0000313" key="2">
    <source>
        <dbReference type="Proteomes" id="UP001589858"/>
    </source>
</evidence>
<protein>
    <submittedName>
        <fullName evidence="1">AAA family ATPase</fullName>
    </submittedName>
</protein>
<dbReference type="PANTHER" id="PTHR11669">
    <property type="entry name" value="REPLICATION FACTOR C / DNA POLYMERASE III GAMMA-TAU SUBUNIT"/>
    <property type="match status" value="1"/>
</dbReference>
<dbReference type="Gene3D" id="3.40.50.300">
    <property type="entry name" value="P-loop containing nucleotide triphosphate hydrolases"/>
    <property type="match status" value="1"/>
</dbReference>
<dbReference type="InterPro" id="IPR050238">
    <property type="entry name" value="DNA_Rep/Repair_Clamp_Loader"/>
</dbReference>
<proteinExistence type="predicted"/>
<sequence>MSEVLPFVGQREAWHEWLAAIGSERMHHAWLLAGQRGLGKRAFAREAAAELVRQPGHPRPDHATHPDIHILEALPANDDEAKKKAEGKPWQAKRSISVDQVREMIRRLATKPTLGERRAIVIDPADELEKSAVNALLKALEEPPAGTFFLLVTHQPGRLLPTVRSRCRVLRFSALSEAELDEVIRRELPESDASIRRTAIEAAQGSPGVALSFVEHDLAGIHHLMLRILHEGDRDYHLRGALADEMGARPPRGRQLATLELARTVVAGELAAASRPRQLALIEAHGTLMQISAQAPTYNFDAGLLVMEIGGLLASAAMPREAARP</sequence>
<dbReference type="Pfam" id="PF13177">
    <property type="entry name" value="DNA_pol3_delta2"/>
    <property type="match status" value="1"/>
</dbReference>
<accession>A0ABV6S4Z0</accession>
<keyword evidence="2" id="KW-1185">Reference proteome</keyword>
<organism evidence="1 2">
    <name type="scientific">Novosphingobium clariflavum</name>
    <dbReference type="NCBI Taxonomy" id="2029884"/>
    <lineage>
        <taxon>Bacteria</taxon>
        <taxon>Pseudomonadati</taxon>
        <taxon>Pseudomonadota</taxon>
        <taxon>Alphaproteobacteria</taxon>
        <taxon>Sphingomonadales</taxon>
        <taxon>Sphingomonadaceae</taxon>
        <taxon>Novosphingobium</taxon>
    </lineage>
</organism>
<evidence type="ECO:0000313" key="1">
    <source>
        <dbReference type="EMBL" id="MFC0683889.1"/>
    </source>
</evidence>
<reference evidence="1 2" key="1">
    <citation type="submission" date="2024-09" db="EMBL/GenBank/DDBJ databases">
        <authorList>
            <person name="Sun Q."/>
            <person name="Mori K."/>
        </authorList>
    </citation>
    <scope>NUCLEOTIDE SEQUENCE [LARGE SCALE GENOMIC DNA]</scope>
    <source>
        <strain evidence="1 2">CICC 11035S</strain>
    </source>
</reference>